<dbReference type="Proteomes" id="UP001321018">
    <property type="component" value="Unassembled WGS sequence"/>
</dbReference>
<comment type="caution">
    <text evidence="2">The sequence shown here is derived from an EMBL/GenBank/DDBJ whole genome shotgun (WGS) entry which is preliminary data.</text>
</comment>
<dbReference type="AlphaFoldDB" id="A0AAP2YZG9"/>
<feature type="transmembrane region" description="Helical" evidence="1">
    <location>
        <begin position="77"/>
        <end position="99"/>
    </location>
</feature>
<sequence>MMATTHALWGMMLALPVLAVAPEFAPIAFVAGLVGGATPDLDLYTGHRKTLHFPVYATVATIPALAAALVAPSPVTVALAVGLAGAALHAIADVFGGGLELRPWEGRSDRAVYSHYHGRWIRPRRLVRYDGAPEDLLLAVYAGIPVIVIADGFVGAVALSLVVVSGGYAVVRKPLAGVAERLVRLLPTALLPYVPTRYRGT</sequence>
<evidence type="ECO:0000256" key="1">
    <source>
        <dbReference type="SAM" id="Phobius"/>
    </source>
</evidence>
<dbReference type="EMBL" id="JAOPKA010000005">
    <property type="protein sequence ID" value="MCU4741643.1"/>
    <property type="molecule type" value="Genomic_DNA"/>
</dbReference>
<keyword evidence="1" id="KW-0812">Transmembrane</keyword>
<evidence type="ECO:0000313" key="3">
    <source>
        <dbReference type="Proteomes" id="UP001321018"/>
    </source>
</evidence>
<organism evidence="2 3">
    <name type="scientific">Natronoglomus mannanivorans</name>
    <dbReference type="NCBI Taxonomy" id="2979990"/>
    <lineage>
        <taxon>Archaea</taxon>
        <taxon>Methanobacteriati</taxon>
        <taxon>Methanobacteriota</taxon>
        <taxon>Stenosarchaea group</taxon>
        <taxon>Halobacteria</taxon>
        <taxon>Halobacteriales</taxon>
        <taxon>Natrialbaceae</taxon>
        <taxon>Natronoglomus</taxon>
    </lineage>
</organism>
<feature type="transmembrane region" description="Helical" evidence="1">
    <location>
        <begin position="138"/>
        <end position="171"/>
    </location>
</feature>
<keyword evidence="1" id="KW-1133">Transmembrane helix</keyword>
<keyword evidence="1" id="KW-0472">Membrane</keyword>
<dbReference type="GO" id="GO:0016787">
    <property type="term" value="F:hydrolase activity"/>
    <property type="evidence" value="ECO:0007669"/>
    <property type="project" value="UniProtKB-KW"/>
</dbReference>
<keyword evidence="2" id="KW-0378">Hydrolase</keyword>
<protein>
    <submittedName>
        <fullName evidence="2">Metal-dependent hydrolase</fullName>
    </submittedName>
</protein>
<reference evidence="2" key="1">
    <citation type="submission" date="2022-09" db="EMBL/GenBank/DDBJ databases">
        <title>Enrichment on poylsaccharides allowed isolation of novel metabolic and taxonomic groups of Haloarchaea.</title>
        <authorList>
            <person name="Sorokin D.Y."/>
            <person name="Elcheninov A.G."/>
            <person name="Khizhniak T.V."/>
            <person name="Kolganova T.V."/>
            <person name="Kublanov I.V."/>
        </authorList>
    </citation>
    <scope>NUCLEOTIDE SEQUENCE</scope>
    <source>
        <strain evidence="2">AArc-xg1-1</strain>
    </source>
</reference>
<dbReference type="RefSeq" id="WP_338003480.1">
    <property type="nucleotide sequence ID" value="NZ_JAOPKA010000005.1"/>
</dbReference>
<name>A0AAP2YZG9_9EURY</name>
<gene>
    <name evidence="2" type="ORF">OB960_09560</name>
</gene>
<feature type="transmembrane region" description="Helical" evidence="1">
    <location>
        <begin position="52"/>
        <end position="70"/>
    </location>
</feature>
<accession>A0AAP2YZG9</accession>
<evidence type="ECO:0000313" key="2">
    <source>
        <dbReference type="EMBL" id="MCU4741643.1"/>
    </source>
</evidence>
<proteinExistence type="predicted"/>